<sequence>MFAGNHSAIVSKDIFDQTQEQLKIRQQDAYAKNNNPRPFQAKYF</sequence>
<reference key="2">
    <citation type="submission" date="2011-04" db="EMBL/GenBank/DDBJ databases">
        <title>Whole genome sequence of Melissococcus plutonius ATCC 35311.</title>
        <authorList>
            <person name="Okumura K."/>
            <person name="Arai R."/>
            <person name="Osaki M."/>
            <person name="Okura M."/>
            <person name="Kirikae T."/>
            <person name="Takamatsu D."/>
            <person name="Akiyama T."/>
        </authorList>
    </citation>
    <scope>NUCLEOTIDE SEQUENCE</scope>
    <source>
        <strain>ATCC 35311</strain>
    </source>
</reference>
<dbReference type="HOGENOM" id="CLU_3218428_0_0_9"/>
<dbReference type="KEGG" id="mps:MPTP_1451"/>
<gene>
    <name evidence="1" type="ordered locus">MPTP_1451</name>
</gene>
<dbReference type="AlphaFoldDB" id="F3YBK2"/>
<dbReference type="EMBL" id="AP012200">
    <property type="protein sequence ID" value="BAK21880.1"/>
    <property type="molecule type" value="Genomic_DNA"/>
</dbReference>
<name>F3YBK2_MELPT</name>
<reference evidence="1 2" key="1">
    <citation type="journal article" date="2011" name="J. Bacteriol.">
        <title>Complete genome sequence of Melissococcus plutonius ATCC 35311.</title>
        <authorList>
            <person name="Okumura K."/>
            <person name="Arai R."/>
            <person name="Okura M."/>
            <person name="Kirikae T."/>
            <person name="Takamatsu D."/>
            <person name="Osaki M."/>
            <person name="Miyoshi-Akiyama T."/>
        </authorList>
    </citation>
    <scope>NUCLEOTIDE SEQUENCE [LARGE SCALE GENOMIC DNA]</scope>
    <source>
        <strain evidence="2">ATCC 35311 / CIP 104052 / LMG 20360 / NCIMB 702443</strain>
    </source>
</reference>
<keyword evidence="2" id="KW-1185">Reference proteome</keyword>
<proteinExistence type="predicted"/>
<protein>
    <submittedName>
        <fullName evidence="1">Uncharacterized protein</fullName>
    </submittedName>
</protein>
<organism evidence="1 2">
    <name type="scientific">Melissococcus plutonius (strain ATCC 35311 / DSM 29964 / CIP 104052 / LMG 20360 / NCIMB 702443)</name>
    <dbReference type="NCBI Taxonomy" id="940190"/>
    <lineage>
        <taxon>Bacteria</taxon>
        <taxon>Bacillati</taxon>
        <taxon>Bacillota</taxon>
        <taxon>Bacilli</taxon>
        <taxon>Lactobacillales</taxon>
        <taxon>Enterococcaceae</taxon>
        <taxon>Melissococcus</taxon>
    </lineage>
</organism>
<dbReference type="STRING" id="940190.MPTP_1451"/>
<evidence type="ECO:0000313" key="2">
    <source>
        <dbReference type="Proteomes" id="UP000008456"/>
    </source>
</evidence>
<dbReference type="Proteomes" id="UP000008456">
    <property type="component" value="Chromosome"/>
</dbReference>
<accession>F3YBK2</accession>
<evidence type="ECO:0000313" key="1">
    <source>
        <dbReference type="EMBL" id="BAK21880.1"/>
    </source>
</evidence>